<evidence type="ECO:0000256" key="1">
    <source>
        <dbReference type="SAM" id="Phobius"/>
    </source>
</evidence>
<accession>A0A2P2JX25</accession>
<reference evidence="2" key="1">
    <citation type="submission" date="2018-02" db="EMBL/GenBank/DDBJ databases">
        <title>Rhizophora mucronata_Transcriptome.</title>
        <authorList>
            <person name="Meera S.P."/>
            <person name="Sreeshan A."/>
            <person name="Augustine A."/>
        </authorList>
    </citation>
    <scope>NUCLEOTIDE SEQUENCE</scope>
    <source>
        <tissue evidence="2">Leaf</tissue>
    </source>
</reference>
<protein>
    <submittedName>
        <fullName evidence="2">Uncharacterized protein</fullName>
    </submittedName>
</protein>
<evidence type="ECO:0000313" key="2">
    <source>
        <dbReference type="EMBL" id="MBW98010.1"/>
    </source>
</evidence>
<sequence length="42" mass="5096">MLSAIDNSFSFYFLEIVDFIVLFVYHFLAYPVIFGRKFKFFC</sequence>
<feature type="transmembrane region" description="Helical" evidence="1">
    <location>
        <begin position="12"/>
        <end position="33"/>
    </location>
</feature>
<keyword evidence="1" id="KW-1133">Transmembrane helix</keyword>
<organism evidence="2">
    <name type="scientific">Rhizophora mucronata</name>
    <name type="common">Asiatic mangrove</name>
    <dbReference type="NCBI Taxonomy" id="61149"/>
    <lineage>
        <taxon>Eukaryota</taxon>
        <taxon>Viridiplantae</taxon>
        <taxon>Streptophyta</taxon>
        <taxon>Embryophyta</taxon>
        <taxon>Tracheophyta</taxon>
        <taxon>Spermatophyta</taxon>
        <taxon>Magnoliopsida</taxon>
        <taxon>eudicotyledons</taxon>
        <taxon>Gunneridae</taxon>
        <taxon>Pentapetalae</taxon>
        <taxon>rosids</taxon>
        <taxon>fabids</taxon>
        <taxon>Malpighiales</taxon>
        <taxon>Rhizophoraceae</taxon>
        <taxon>Rhizophora</taxon>
    </lineage>
</organism>
<dbReference type="AlphaFoldDB" id="A0A2P2JX25"/>
<name>A0A2P2JX25_RHIMU</name>
<keyword evidence="1" id="KW-0472">Membrane</keyword>
<proteinExistence type="predicted"/>
<keyword evidence="1" id="KW-0812">Transmembrane</keyword>
<dbReference type="EMBL" id="GGEC01017527">
    <property type="protein sequence ID" value="MBW98010.1"/>
    <property type="molecule type" value="Transcribed_RNA"/>
</dbReference>